<comment type="similarity">
    <text evidence="1">Belongs to the sigma-70 factor family. ECF subfamily.</text>
</comment>
<dbReference type="InterPro" id="IPR013325">
    <property type="entry name" value="RNA_pol_sigma_r2"/>
</dbReference>
<dbReference type="AlphaFoldDB" id="A0A8J2UKV5"/>
<evidence type="ECO:0000313" key="8">
    <source>
        <dbReference type="EMBL" id="GGB25609.1"/>
    </source>
</evidence>
<dbReference type="InterPro" id="IPR013249">
    <property type="entry name" value="RNA_pol_sigma70_r4_t2"/>
</dbReference>
<sequence>MIRGSHEAFEELYFIYVKAIRANIAKMIRQPEDINDVMQEVFVKLWQHKDRLDRTKGVADWLYVVSFNQSIQFLRKKLRTEGAYSSTIDLSVIGDELPTDDVLETRLPLIQEAIEKLPERKRLAFRQCRIEGNSLDEVAAAMGITKEAVKGYLKDAKNFILAYVHENERSSSLLPLLLVFFLR</sequence>
<name>A0A8J2UKV5_9BACT</name>
<keyword evidence="9" id="KW-1185">Reference proteome</keyword>
<dbReference type="Proteomes" id="UP000607559">
    <property type="component" value="Unassembled WGS sequence"/>
</dbReference>
<dbReference type="GO" id="GO:0016987">
    <property type="term" value="F:sigma factor activity"/>
    <property type="evidence" value="ECO:0007669"/>
    <property type="project" value="UniProtKB-KW"/>
</dbReference>
<dbReference type="InterPro" id="IPR039425">
    <property type="entry name" value="RNA_pol_sigma-70-like"/>
</dbReference>
<reference evidence="8" key="1">
    <citation type="journal article" date="2014" name="Int. J. Syst. Evol. Microbiol.">
        <title>Complete genome sequence of Corynebacterium casei LMG S-19264T (=DSM 44701T), isolated from a smear-ripened cheese.</title>
        <authorList>
            <consortium name="US DOE Joint Genome Institute (JGI-PGF)"/>
            <person name="Walter F."/>
            <person name="Albersmeier A."/>
            <person name="Kalinowski J."/>
            <person name="Ruckert C."/>
        </authorList>
    </citation>
    <scope>NUCLEOTIDE SEQUENCE</scope>
    <source>
        <strain evidence="8">CGMCC 1.15448</strain>
    </source>
</reference>
<dbReference type="Gene3D" id="1.10.10.10">
    <property type="entry name" value="Winged helix-like DNA-binding domain superfamily/Winged helix DNA-binding domain"/>
    <property type="match status" value="1"/>
</dbReference>
<evidence type="ECO:0000259" key="7">
    <source>
        <dbReference type="Pfam" id="PF08281"/>
    </source>
</evidence>
<dbReference type="SUPFAM" id="SSF88659">
    <property type="entry name" value="Sigma3 and sigma4 domains of RNA polymerase sigma factors"/>
    <property type="match status" value="1"/>
</dbReference>
<reference evidence="8" key="2">
    <citation type="submission" date="2020-09" db="EMBL/GenBank/DDBJ databases">
        <authorList>
            <person name="Sun Q."/>
            <person name="Zhou Y."/>
        </authorList>
    </citation>
    <scope>NUCLEOTIDE SEQUENCE</scope>
    <source>
        <strain evidence="8">CGMCC 1.15448</strain>
    </source>
</reference>
<dbReference type="PANTHER" id="PTHR43133">
    <property type="entry name" value="RNA POLYMERASE ECF-TYPE SIGMA FACTO"/>
    <property type="match status" value="1"/>
</dbReference>
<dbReference type="InterPro" id="IPR007627">
    <property type="entry name" value="RNA_pol_sigma70_r2"/>
</dbReference>
<evidence type="ECO:0000313" key="9">
    <source>
        <dbReference type="Proteomes" id="UP000607559"/>
    </source>
</evidence>
<gene>
    <name evidence="8" type="ORF">GCM10011511_56940</name>
</gene>
<dbReference type="InterPro" id="IPR036388">
    <property type="entry name" value="WH-like_DNA-bd_sf"/>
</dbReference>
<dbReference type="InterPro" id="IPR013324">
    <property type="entry name" value="RNA_pol_sigma_r3/r4-like"/>
</dbReference>
<organism evidence="8 9">
    <name type="scientific">Puia dinghuensis</name>
    <dbReference type="NCBI Taxonomy" id="1792502"/>
    <lineage>
        <taxon>Bacteria</taxon>
        <taxon>Pseudomonadati</taxon>
        <taxon>Bacteroidota</taxon>
        <taxon>Chitinophagia</taxon>
        <taxon>Chitinophagales</taxon>
        <taxon>Chitinophagaceae</taxon>
        <taxon>Puia</taxon>
    </lineage>
</organism>
<evidence type="ECO:0000256" key="5">
    <source>
        <dbReference type="ARBA" id="ARBA00023163"/>
    </source>
</evidence>
<keyword evidence="2" id="KW-0805">Transcription regulation</keyword>
<keyword evidence="3" id="KW-0731">Sigma factor</keyword>
<evidence type="ECO:0000259" key="6">
    <source>
        <dbReference type="Pfam" id="PF04542"/>
    </source>
</evidence>
<keyword evidence="4" id="KW-0238">DNA-binding</keyword>
<dbReference type="GO" id="GO:0000428">
    <property type="term" value="C:DNA-directed RNA polymerase complex"/>
    <property type="evidence" value="ECO:0007669"/>
    <property type="project" value="UniProtKB-KW"/>
</dbReference>
<dbReference type="Pfam" id="PF08281">
    <property type="entry name" value="Sigma70_r4_2"/>
    <property type="match status" value="1"/>
</dbReference>
<evidence type="ECO:0000256" key="1">
    <source>
        <dbReference type="ARBA" id="ARBA00010641"/>
    </source>
</evidence>
<dbReference type="Gene3D" id="1.10.1740.10">
    <property type="match status" value="1"/>
</dbReference>
<dbReference type="EMBL" id="BMJC01000009">
    <property type="protein sequence ID" value="GGB25609.1"/>
    <property type="molecule type" value="Genomic_DNA"/>
</dbReference>
<accession>A0A8J2UKV5</accession>
<evidence type="ECO:0000256" key="3">
    <source>
        <dbReference type="ARBA" id="ARBA00023082"/>
    </source>
</evidence>
<dbReference type="SUPFAM" id="SSF88946">
    <property type="entry name" value="Sigma2 domain of RNA polymerase sigma factors"/>
    <property type="match status" value="1"/>
</dbReference>
<dbReference type="Pfam" id="PF04542">
    <property type="entry name" value="Sigma70_r2"/>
    <property type="match status" value="1"/>
</dbReference>
<dbReference type="InterPro" id="IPR014284">
    <property type="entry name" value="RNA_pol_sigma-70_dom"/>
</dbReference>
<feature type="domain" description="RNA polymerase sigma-70 region 2" evidence="6">
    <location>
        <begin position="17"/>
        <end position="79"/>
    </location>
</feature>
<dbReference type="PANTHER" id="PTHR43133:SF8">
    <property type="entry name" value="RNA POLYMERASE SIGMA FACTOR HI_1459-RELATED"/>
    <property type="match status" value="1"/>
</dbReference>
<dbReference type="GO" id="GO:0003677">
    <property type="term" value="F:DNA binding"/>
    <property type="evidence" value="ECO:0007669"/>
    <property type="project" value="UniProtKB-KW"/>
</dbReference>
<feature type="domain" description="RNA polymerase sigma factor 70 region 4 type 2" evidence="7">
    <location>
        <begin position="110"/>
        <end position="157"/>
    </location>
</feature>
<evidence type="ECO:0000256" key="4">
    <source>
        <dbReference type="ARBA" id="ARBA00023125"/>
    </source>
</evidence>
<comment type="caution">
    <text evidence="8">The sequence shown here is derived from an EMBL/GenBank/DDBJ whole genome shotgun (WGS) entry which is preliminary data.</text>
</comment>
<evidence type="ECO:0000256" key="2">
    <source>
        <dbReference type="ARBA" id="ARBA00023015"/>
    </source>
</evidence>
<protein>
    <submittedName>
        <fullName evidence="8">DNA-directed RNA polymerase sigma-70 factor</fullName>
    </submittedName>
</protein>
<keyword evidence="8" id="KW-0240">DNA-directed RNA polymerase</keyword>
<dbReference type="NCBIfam" id="TIGR02937">
    <property type="entry name" value="sigma70-ECF"/>
    <property type="match status" value="1"/>
</dbReference>
<proteinExistence type="inferred from homology"/>
<dbReference type="GO" id="GO:0006352">
    <property type="term" value="P:DNA-templated transcription initiation"/>
    <property type="evidence" value="ECO:0007669"/>
    <property type="project" value="InterPro"/>
</dbReference>
<keyword evidence="5" id="KW-0804">Transcription</keyword>